<organism evidence="3 4">
    <name type="scientific">Gallaecimonas pentaromativorans</name>
    <dbReference type="NCBI Taxonomy" id="584787"/>
    <lineage>
        <taxon>Bacteria</taxon>
        <taxon>Pseudomonadati</taxon>
        <taxon>Pseudomonadota</taxon>
        <taxon>Gammaproteobacteria</taxon>
        <taxon>Enterobacterales</taxon>
        <taxon>Gallaecimonadaceae</taxon>
        <taxon>Gallaecimonas</taxon>
    </lineage>
</organism>
<dbReference type="EMBL" id="RJUL01000007">
    <property type="protein sequence ID" value="ROQ24293.1"/>
    <property type="molecule type" value="Genomic_DNA"/>
</dbReference>
<dbReference type="InterPro" id="IPR050229">
    <property type="entry name" value="GlpE_sulfurtransferase"/>
</dbReference>
<dbReference type="SMART" id="SM00450">
    <property type="entry name" value="RHOD"/>
    <property type="match status" value="1"/>
</dbReference>
<dbReference type="STRING" id="584787.GCA_001247655_00631"/>
<keyword evidence="1" id="KW-1133">Transmembrane helix</keyword>
<reference evidence="3 4" key="1">
    <citation type="submission" date="2018-11" db="EMBL/GenBank/DDBJ databases">
        <title>Genomic Encyclopedia of Type Strains, Phase IV (KMG-IV): sequencing the most valuable type-strain genomes for metagenomic binning, comparative biology and taxonomic classification.</title>
        <authorList>
            <person name="Goeker M."/>
        </authorList>
    </citation>
    <scope>NUCLEOTIDE SEQUENCE [LARGE SCALE GENOMIC DNA]</scope>
    <source>
        <strain evidence="3 4">DSM 21945</strain>
    </source>
</reference>
<dbReference type="PANTHER" id="PTHR43031:SF18">
    <property type="entry name" value="RHODANESE-RELATED SULFURTRANSFERASES"/>
    <property type="match status" value="1"/>
</dbReference>
<keyword evidence="4" id="KW-1185">Reference proteome</keyword>
<dbReference type="PANTHER" id="PTHR43031">
    <property type="entry name" value="FAD-DEPENDENT OXIDOREDUCTASE"/>
    <property type="match status" value="1"/>
</dbReference>
<dbReference type="GO" id="GO:0016740">
    <property type="term" value="F:transferase activity"/>
    <property type="evidence" value="ECO:0007669"/>
    <property type="project" value="UniProtKB-KW"/>
</dbReference>
<dbReference type="InterPro" id="IPR036873">
    <property type="entry name" value="Rhodanese-like_dom_sf"/>
</dbReference>
<accession>A0A3N1P701</accession>
<evidence type="ECO:0000259" key="2">
    <source>
        <dbReference type="PROSITE" id="PS50206"/>
    </source>
</evidence>
<dbReference type="InterPro" id="IPR001763">
    <property type="entry name" value="Rhodanese-like_dom"/>
</dbReference>
<feature type="domain" description="Rhodanese" evidence="2">
    <location>
        <begin position="52"/>
        <end position="143"/>
    </location>
</feature>
<evidence type="ECO:0000256" key="1">
    <source>
        <dbReference type="SAM" id="Phobius"/>
    </source>
</evidence>
<proteinExistence type="predicted"/>
<dbReference type="Gene3D" id="3.40.250.10">
    <property type="entry name" value="Rhodanese-like domain"/>
    <property type="match status" value="1"/>
</dbReference>
<dbReference type="PROSITE" id="PS50206">
    <property type="entry name" value="RHODANESE_3"/>
    <property type="match status" value="1"/>
</dbReference>
<dbReference type="CDD" id="cd00158">
    <property type="entry name" value="RHOD"/>
    <property type="match status" value="1"/>
</dbReference>
<dbReference type="OrthoDB" id="9808735at2"/>
<feature type="transmembrane region" description="Helical" evidence="1">
    <location>
        <begin position="15"/>
        <end position="36"/>
    </location>
</feature>
<name>A0A3N1P701_9GAMM</name>
<dbReference type="Proteomes" id="UP000268033">
    <property type="component" value="Unassembled WGS sequence"/>
</dbReference>
<evidence type="ECO:0000313" key="3">
    <source>
        <dbReference type="EMBL" id="ROQ24293.1"/>
    </source>
</evidence>
<dbReference type="RefSeq" id="WP_050659545.1">
    <property type="nucleotide sequence ID" value="NZ_JBLXAC010000010.1"/>
</dbReference>
<evidence type="ECO:0000313" key="4">
    <source>
        <dbReference type="Proteomes" id="UP000268033"/>
    </source>
</evidence>
<dbReference type="Pfam" id="PF00581">
    <property type="entry name" value="Rhodanese"/>
    <property type="match status" value="1"/>
</dbReference>
<comment type="caution">
    <text evidence="3">The sequence shown here is derived from an EMBL/GenBank/DDBJ whole genome shotgun (WGS) entry which is preliminary data.</text>
</comment>
<keyword evidence="1" id="KW-0472">Membrane</keyword>
<sequence>MNASELTTFLSHHPYLSAAWVVLLVLLIAALVQGMFSSIKRVKPQQAVFLMNQEGSVVVDIRPAADFKKGHIANALSLSKDELLKGETTRLEKHKDAPIILVCDAGHNAQQVAKTLSKAGFKSLYVLSGGLQGWRDAGMPVKG</sequence>
<gene>
    <name evidence="3" type="ORF">EDC28_107175</name>
</gene>
<protein>
    <submittedName>
        <fullName evidence="3">Rhodanese-related sulfurtransferase</fullName>
    </submittedName>
</protein>
<dbReference type="AlphaFoldDB" id="A0A3N1P701"/>
<keyword evidence="3" id="KW-0808">Transferase</keyword>
<keyword evidence="1" id="KW-0812">Transmembrane</keyword>
<dbReference type="SUPFAM" id="SSF52821">
    <property type="entry name" value="Rhodanese/Cell cycle control phosphatase"/>
    <property type="match status" value="1"/>
</dbReference>